<feature type="domain" description="Aconitase/3-isopropylmalate dehydratase large subunit alpha/beta/alpha" evidence="7">
    <location>
        <begin position="293"/>
        <end position="416"/>
    </location>
</feature>
<evidence type="ECO:0000256" key="6">
    <source>
        <dbReference type="HAMAP-Rule" id="MF_01027"/>
    </source>
</evidence>
<comment type="similarity">
    <text evidence="6">Belongs to the aconitase/IPM isomerase family. LeuC type 2 subfamily.</text>
</comment>
<protein>
    <recommendedName>
        <fullName evidence="6">3-isopropylmalate dehydratase large subunit</fullName>
        <ecNumber evidence="6">4.2.1.33</ecNumber>
    </recommendedName>
    <alternativeName>
        <fullName evidence="6">Alpha-IPM isomerase</fullName>
        <shortName evidence="6">IPMI</shortName>
    </alternativeName>
    <alternativeName>
        <fullName evidence="6">Isopropylmalate isomerase</fullName>
    </alternativeName>
</protein>
<keyword evidence="4 6" id="KW-0411">Iron-sulfur</keyword>
<dbReference type="GO" id="GO:0003861">
    <property type="term" value="F:3-isopropylmalate dehydratase activity"/>
    <property type="evidence" value="ECO:0007669"/>
    <property type="project" value="UniProtKB-EC"/>
</dbReference>
<dbReference type="Gene3D" id="3.30.499.10">
    <property type="entry name" value="Aconitase, domain 3"/>
    <property type="match status" value="2"/>
</dbReference>
<dbReference type="SUPFAM" id="SSF53732">
    <property type="entry name" value="Aconitase iron-sulfur domain"/>
    <property type="match status" value="1"/>
</dbReference>
<dbReference type="InterPro" id="IPR001030">
    <property type="entry name" value="Acoase/IPM_deHydtase_lsu_aba"/>
</dbReference>
<dbReference type="CDD" id="cd01583">
    <property type="entry name" value="IPMI"/>
    <property type="match status" value="1"/>
</dbReference>
<feature type="binding site" evidence="6">
    <location>
        <position position="365"/>
    </location>
    <ligand>
        <name>[4Fe-4S] cluster</name>
        <dbReference type="ChEBI" id="CHEBI:49883"/>
    </ligand>
</feature>
<sequence length="426" mass="45608">MESERETVPATLYEKILARKVGRPVTVGEIVEIDVDRAMIHDFFTPFVIRKFREMGFTRLKNPDSVVIIYDHLVPTSFPGDSAYHRVTEEFIKEQGIANVHRSDGISHQIMCEQGYITPGDISVGTDSHTVMYGGLGAVATGVGYTEMAAVLGTGRTWLKVVPTIRVNVEGTLGPGVYSKDIILRVIADIGGDGATYKALEFGGGTIDAMTMDSRLTLSNMSVEAGAKTGLIAADDTTLAYVSRHGDITGKHPLGPDPDAVYERVLDYRAEDLEPVVACPSTVENVKPVGEAAGTEVQQAFLGSCTNGRLEDFEIAARMLEGRKVSPGMRFYVVPASREIFQAAVAAGYVETLIDAGAVVNQPGCSLCCGRSGGLMDAGERIISSNNRNFIGRMGSAQAEIYLGSPATVVASAIEGRITDPRAYLT</sequence>
<keyword evidence="3 6" id="KW-0408">Iron</keyword>
<feature type="domain" description="Aconitase/3-isopropylmalate dehydratase large subunit alpha/beta/alpha" evidence="7">
    <location>
        <begin position="15"/>
        <end position="292"/>
    </location>
</feature>
<dbReference type="PANTHER" id="PTHR43822">
    <property type="entry name" value="HOMOACONITASE, MITOCHONDRIAL-RELATED"/>
    <property type="match status" value="1"/>
</dbReference>
<evidence type="ECO:0000256" key="3">
    <source>
        <dbReference type="ARBA" id="ARBA00023004"/>
    </source>
</evidence>
<feature type="binding site" evidence="6">
    <location>
        <position position="368"/>
    </location>
    <ligand>
        <name>[4Fe-4S] cluster</name>
        <dbReference type="ChEBI" id="CHEBI:49883"/>
    </ligand>
</feature>
<dbReference type="InterPro" id="IPR036008">
    <property type="entry name" value="Aconitase_4Fe-4S_dom"/>
</dbReference>
<keyword evidence="5 6" id="KW-0456">Lyase</keyword>
<dbReference type="InterPro" id="IPR006251">
    <property type="entry name" value="Homoacnase/IPMdehydase_lsu"/>
</dbReference>
<keyword evidence="2 6" id="KW-0479">Metal-binding</keyword>
<comment type="subunit">
    <text evidence="6">Heterodimer of LeuC and LeuD.</text>
</comment>
<evidence type="ECO:0000256" key="4">
    <source>
        <dbReference type="ARBA" id="ARBA00023014"/>
    </source>
</evidence>
<dbReference type="PANTHER" id="PTHR43822:SF2">
    <property type="entry name" value="HOMOACONITASE, MITOCHONDRIAL"/>
    <property type="match status" value="1"/>
</dbReference>
<keyword evidence="6" id="KW-0100">Branched-chain amino acid biosynthesis</keyword>
<dbReference type="EMBL" id="LGUT01001569">
    <property type="protein sequence ID" value="KOG88689.1"/>
    <property type="molecule type" value="Genomic_DNA"/>
</dbReference>
<comment type="catalytic activity">
    <reaction evidence="6">
        <text>(2R,3S)-3-isopropylmalate = (2S)-2-isopropylmalate</text>
        <dbReference type="Rhea" id="RHEA:32287"/>
        <dbReference type="ChEBI" id="CHEBI:1178"/>
        <dbReference type="ChEBI" id="CHEBI:35121"/>
        <dbReference type="EC" id="4.2.1.33"/>
    </reaction>
</comment>
<dbReference type="NCBIfam" id="TIGR01343">
    <property type="entry name" value="hacA_fam"/>
    <property type="match status" value="1"/>
</dbReference>
<name>A0ABR5J5S3_9ACTN</name>
<evidence type="ECO:0000256" key="2">
    <source>
        <dbReference type="ARBA" id="ARBA00022723"/>
    </source>
</evidence>
<dbReference type="HAMAP" id="MF_01027">
    <property type="entry name" value="LeuC_type2"/>
    <property type="match status" value="1"/>
</dbReference>
<gene>
    <name evidence="6" type="primary">leuC</name>
    <name evidence="8" type="ORF">ADK38_18430</name>
</gene>
<comment type="function">
    <text evidence="6">Catalyzes the isomerization between 2-isopropylmalate and 3-isopropylmalate, via the formation of 2-isopropylmaleate.</text>
</comment>
<dbReference type="InterPro" id="IPR011826">
    <property type="entry name" value="HAcnase/IPMdehydase_lsu_prok"/>
</dbReference>
<dbReference type="Pfam" id="PF00330">
    <property type="entry name" value="Aconitase"/>
    <property type="match status" value="2"/>
</dbReference>
<feature type="binding site" evidence="6">
    <location>
        <position position="305"/>
    </location>
    <ligand>
        <name>[4Fe-4S] cluster</name>
        <dbReference type="ChEBI" id="CHEBI:49883"/>
    </ligand>
</feature>
<dbReference type="NCBIfam" id="TIGR02086">
    <property type="entry name" value="IPMI_arch"/>
    <property type="match status" value="1"/>
</dbReference>
<organism evidence="8 9">
    <name type="scientific">Streptomyces varsoviensis</name>
    <dbReference type="NCBI Taxonomy" id="67373"/>
    <lineage>
        <taxon>Bacteria</taxon>
        <taxon>Bacillati</taxon>
        <taxon>Actinomycetota</taxon>
        <taxon>Actinomycetes</taxon>
        <taxon>Kitasatosporales</taxon>
        <taxon>Streptomycetaceae</taxon>
        <taxon>Streptomyces</taxon>
    </lineage>
</organism>
<keyword evidence="6" id="KW-0028">Amino-acid biosynthesis</keyword>
<keyword evidence="9" id="KW-1185">Reference proteome</keyword>
<comment type="pathway">
    <text evidence="6">Amino-acid biosynthesis; L-leucine biosynthesis; L-leucine from 3-methyl-2-oxobutanoate: step 2/4.</text>
</comment>
<comment type="caution">
    <text evidence="8">The sequence shown here is derived from an EMBL/GenBank/DDBJ whole genome shotgun (WGS) entry which is preliminary data.</text>
</comment>
<dbReference type="PRINTS" id="PR00415">
    <property type="entry name" value="ACONITASE"/>
</dbReference>
<dbReference type="EC" id="4.2.1.33" evidence="6"/>
<dbReference type="InterPro" id="IPR050067">
    <property type="entry name" value="IPM_dehydratase_rel_enz"/>
</dbReference>
<keyword evidence="6" id="KW-0432">Leucine biosynthesis</keyword>
<evidence type="ECO:0000313" key="9">
    <source>
        <dbReference type="Proteomes" id="UP000037020"/>
    </source>
</evidence>
<dbReference type="NCBIfam" id="NF001614">
    <property type="entry name" value="PRK00402.1"/>
    <property type="match status" value="1"/>
</dbReference>
<dbReference type="InterPro" id="IPR033941">
    <property type="entry name" value="IPMI_cat"/>
</dbReference>
<evidence type="ECO:0000259" key="7">
    <source>
        <dbReference type="Pfam" id="PF00330"/>
    </source>
</evidence>
<evidence type="ECO:0000313" key="8">
    <source>
        <dbReference type="EMBL" id="KOG88689.1"/>
    </source>
</evidence>
<evidence type="ECO:0000256" key="1">
    <source>
        <dbReference type="ARBA" id="ARBA00022485"/>
    </source>
</evidence>
<dbReference type="InterPro" id="IPR015931">
    <property type="entry name" value="Acnase/IPM_dHydase_lsu_aba_1/3"/>
</dbReference>
<evidence type="ECO:0000256" key="5">
    <source>
        <dbReference type="ARBA" id="ARBA00023239"/>
    </source>
</evidence>
<accession>A0ABR5J5S3</accession>
<reference evidence="8 9" key="1">
    <citation type="submission" date="2015-07" db="EMBL/GenBank/DDBJ databases">
        <authorList>
            <person name="Ju K.-S."/>
            <person name="Doroghazi J.R."/>
            <person name="Metcalf W.W."/>
        </authorList>
    </citation>
    <scope>NUCLEOTIDE SEQUENCE [LARGE SCALE GENOMIC DNA]</scope>
    <source>
        <strain evidence="8 9">NRRL B-3589</strain>
    </source>
</reference>
<comment type="cofactor">
    <cofactor evidence="6">
        <name>[4Fe-4S] cluster</name>
        <dbReference type="ChEBI" id="CHEBI:49883"/>
    </cofactor>
    <text evidence="6">Binds 1 [4Fe-4S] cluster per subunit.</text>
</comment>
<dbReference type="Proteomes" id="UP000037020">
    <property type="component" value="Unassembled WGS sequence"/>
</dbReference>
<keyword evidence="1 6" id="KW-0004">4Fe-4S</keyword>
<proteinExistence type="inferred from homology"/>